<dbReference type="STRING" id="10181.G5BDL5"/>
<dbReference type="Gene3D" id="1.10.10.1200">
    <property type="entry name" value="MAGE homology domain, winged helix WH1 motif"/>
    <property type="match status" value="1"/>
</dbReference>
<protein>
    <submittedName>
        <fullName evidence="2">Melanoma-associated antigen 11</fullName>
    </submittedName>
</protein>
<dbReference type="PANTHER" id="PTHR11736:SF153">
    <property type="entry name" value="MELANOMA-ASSOCIATED ANTIGEN 10"/>
    <property type="match status" value="1"/>
</dbReference>
<dbReference type="EMBL" id="JH169665">
    <property type="protein sequence ID" value="EHB07376.1"/>
    <property type="molecule type" value="Genomic_DNA"/>
</dbReference>
<dbReference type="SMART" id="SM01373">
    <property type="entry name" value="MAGE"/>
    <property type="match status" value="1"/>
</dbReference>
<proteinExistence type="predicted"/>
<dbReference type="InParanoid" id="G5BDL5"/>
<dbReference type="PANTHER" id="PTHR11736">
    <property type="entry name" value="MELANOMA-ASSOCIATED ANTIGEN MAGE ANTIGEN"/>
    <property type="match status" value="1"/>
</dbReference>
<dbReference type="InterPro" id="IPR037445">
    <property type="entry name" value="MAGE"/>
</dbReference>
<dbReference type="InterPro" id="IPR041899">
    <property type="entry name" value="MAGE_WH2"/>
</dbReference>
<dbReference type="eggNOG" id="KOG4562">
    <property type="taxonomic scope" value="Eukaryota"/>
</dbReference>
<sequence length="276" mass="32169">MASSQRSQSCEGSSSLQDARFSHILQNVLLNAKLCKLVSFLSKHQKKEQVTMKEMLHVLPHDYHKNFPLNFGELCESMYLSFGIEIRKVIHSGNTYELVPILGLTHSGILDGNDERIILKIDTIIFVLSQIFIESNRISEEDLTQQVKRWDMLAQSEHIHFEEAWKFITEELVREEYLMYWQIPNSDPAHYEFLWGPRAHAEISKMKLLVHMAHLTGTDPKSYPKLYEEALEAELGIEPGFLRNRRYCPKVSVNLFFPKKKRGPFSVSVERRQFSK</sequence>
<dbReference type="GO" id="GO:0005634">
    <property type="term" value="C:nucleus"/>
    <property type="evidence" value="ECO:0007669"/>
    <property type="project" value="TreeGrafter"/>
</dbReference>
<dbReference type="AlphaFoldDB" id="G5BDL5"/>
<evidence type="ECO:0000259" key="1">
    <source>
        <dbReference type="PROSITE" id="PS50838"/>
    </source>
</evidence>
<dbReference type="Gene3D" id="1.10.10.1210">
    <property type="entry name" value="MAGE homology domain, winged helix WH2 motif"/>
    <property type="match status" value="1"/>
</dbReference>
<gene>
    <name evidence="2" type="ORF">GW7_18190</name>
</gene>
<dbReference type="Proteomes" id="UP000006813">
    <property type="component" value="Unassembled WGS sequence"/>
</dbReference>
<evidence type="ECO:0000313" key="3">
    <source>
        <dbReference type="Proteomes" id="UP000006813"/>
    </source>
</evidence>
<dbReference type="Pfam" id="PF01454">
    <property type="entry name" value="MAGE"/>
    <property type="match status" value="1"/>
</dbReference>
<dbReference type="FunFam" id="1.10.10.1210:FF:000001">
    <property type="entry name" value="melanoma-associated antigen D1"/>
    <property type="match status" value="1"/>
</dbReference>
<reference evidence="2 3" key="1">
    <citation type="journal article" date="2011" name="Nature">
        <title>Genome sequencing reveals insights into physiology and longevity of the naked mole rat.</title>
        <authorList>
            <person name="Kim E.B."/>
            <person name="Fang X."/>
            <person name="Fushan A.A."/>
            <person name="Huang Z."/>
            <person name="Lobanov A.V."/>
            <person name="Han L."/>
            <person name="Marino S.M."/>
            <person name="Sun X."/>
            <person name="Turanov A.A."/>
            <person name="Yang P."/>
            <person name="Yim S.H."/>
            <person name="Zhao X."/>
            <person name="Kasaikina M.V."/>
            <person name="Stoletzki N."/>
            <person name="Peng C."/>
            <person name="Polak P."/>
            <person name="Xiong Z."/>
            <person name="Kiezun A."/>
            <person name="Zhu Y."/>
            <person name="Chen Y."/>
            <person name="Kryukov G.V."/>
            <person name="Zhang Q."/>
            <person name="Peshkin L."/>
            <person name="Yang L."/>
            <person name="Bronson R.T."/>
            <person name="Buffenstein R."/>
            <person name="Wang B."/>
            <person name="Han C."/>
            <person name="Li Q."/>
            <person name="Chen L."/>
            <person name="Zhao W."/>
            <person name="Sunyaev S.R."/>
            <person name="Park T.J."/>
            <person name="Zhang G."/>
            <person name="Wang J."/>
            <person name="Gladyshev V.N."/>
        </authorList>
    </citation>
    <scope>NUCLEOTIDE SEQUENCE [LARGE SCALE GENOMIC DNA]</scope>
</reference>
<feature type="domain" description="MAGE" evidence="1">
    <location>
        <begin position="30"/>
        <end position="230"/>
    </location>
</feature>
<dbReference type="GO" id="GO:0000122">
    <property type="term" value="P:negative regulation of transcription by RNA polymerase II"/>
    <property type="evidence" value="ECO:0007669"/>
    <property type="project" value="TreeGrafter"/>
</dbReference>
<dbReference type="InterPro" id="IPR041898">
    <property type="entry name" value="MAGE_WH1"/>
</dbReference>
<dbReference type="InterPro" id="IPR002190">
    <property type="entry name" value="MHD_dom"/>
</dbReference>
<evidence type="ECO:0000313" key="2">
    <source>
        <dbReference type="EMBL" id="EHB07376.1"/>
    </source>
</evidence>
<name>G5BDL5_HETGA</name>
<organism evidence="2 3">
    <name type="scientific">Heterocephalus glaber</name>
    <name type="common">Naked mole rat</name>
    <dbReference type="NCBI Taxonomy" id="10181"/>
    <lineage>
        <taxon>Eukaryota</taxon>
        <taxon>Metazoa</taxon>
        <taxon>Chordata</taxon>
        <taxon>Craniata</taxon>
        <taxon>Vertebrata</taxon>
        <taxon>Euteleostomi</taxon>
        <taxon>Mammalia</taxon>
        <taxon>Eutheria</taxon>
        <taxon>Euarchontoglires</taxon>
        <taxon>Glires</taxon>
        <taxon>Rodentia</taxon>
        <taxon>Hystricomorpha</taxon>
        <taxon>Bathyergidae</taxon>
        <taxon>Heterocephalus</taxon>
    </lineage>
</organism>
<accession>G5BDL5</accession>
<dbReference type="PROSITE" id="PS50838">
    <property type="entry name" value="MAGE"/>
    <property type="match status" value="1"/>
</dbReference>